<dbReference type="Ensembl" id="ENSOKIT00005114016.1">
    <property type="protein sequence ID" value="ENSOKIP00005106372.1"/>
    <property type="gene ID" value="ENSOKIG00005046729.1"/>
</dbReference>
<dbReference type="Pfam" id="PF09776">
    <property type="entry name" value="Mitoc_L55"/>
    <property type="match status" value="1"/>
</dbReference>
<evidence type="ECO:0000313" key="2">
    <source>
        <dbReference type="Proteomes" id="UP000694557"/>
    </source>
</evidence>
<gene>
    <name evidence="1" type="primary">mrpl55</name>
</gene>
<dbReference type="AlphaFoldDB" id="A0A8C7N6U7"/>
<dbReference type="InterPro" id="IPR018615">
    <property type="entry name" value="Ribosomal_mL55"/>
</dbReference>
<dbReference type="Gene3D" id="6.20.130.20">
    <property type="entry name" value="Mitochondrial ribosomal protein L55"/>
    <property type="match status" value="1"/>
</dbReference>
<protein>
    <recommendedName>
        <fullName evidence="3">39S ribosomal protein L55, mitochondrial</fullName>
    </recommendedName>
</protein>
<dbReference type="GeneTree" id="ENSGT01040000241365"/>
<evidence type="ECO:0008006" key="3">
    <source>
        <dbReference type="Google" id="ProtNLM"/>
    </source>
</evidence>
<dbReference type="GO" id="GO:0003735">
    <property type="term" value="F:structural constituent of ribosome"/>
    <property type="evidence" value="ECO:0007669"/>
    <property type="project" value="InterPro"/>
</dbReference>
<dbReference type="GO" id="GO:0006412">
    <property type="term" value="P:translation"/>
    <property type="evidence" value="ECO:0007669"/>
    <property type="project" value="TreeGrafter"/>
</dbReference>
<organism evidence="1 2">
    <name type="scientific">Oncorhynchus kisutch</name>
    <name type="common">Coho salmon</name>
    <name type="synonym">Salmo kisutch</name>
    <dbReference type="NCBI Taxonomy" id="8019"/>
    <lineage>
        <taxon>Eukaryota</taxon>
        <taxon>Metazoa</taxon>
        <taxon>Chordata</taxon>
        <taxon>Craniata</taxon>
        <taxon>Vertebrata</taxon>
        <taxon>Euteleostomi</taxon>
        <taxon>Actinopterygii</taxon>
        <taxon>Neopterygii</taxon>
        <taxon>Teleostei</taxon>
        <taxon>Protacanthopterygii</taxon>
        <taxon>Salmoniformes</taxon>
        <taxon>Salmonidae</taxon>
        <taxon>Salmoninae</taxon>
        <taxon>Oncorhynchus</taxon>
    </lineage>
</organism>
<dbReference type="PANTHER" id="PTHR34095">
    <property type="entry name" value="39S RIBOSOMAL PROTEIN L55, MITOCHONDRIAL"/>
    <property type="match status" value="1"/>
</dbReference>
<evidence type="ECO:0000313" key="1">
    <source>
        <dbReference type="Ensembl" id="ENSOKIP00005106372.1"/>
    </source>
</evidence>
<dbReference type="GO" id="GO:0005762">
    <property type="term" value="C:mitochondrial large ribosomal subunit"/>
    <property type="evidence" value="ECO:0007669"/>
    <property type="project" value="InterPro"/>
</dbReference>
<reference evidence="1" key="2">
    <citation type="submission" date="2025-09" db="UniProtKB">
        <authorList>
            <consortium name="Ensembl"/>
        </authorList>
    </citation>
    <scope>IDENTIFICATION</scope>
</reference>
<keyword evidence="2" id="KW-1185">Reference proteome</keyword>
<accession>A0A8C7N6U7</accession>
<proteinExistence type="predicted"/>
<reference evidence="1" key="1">
    <citation type="submission" date="2025-08" db="UniProtKB">
        <authorList>
            <consortium name="Ensembl"/>
        </authorList>
    </citation>
    <scope>IDENTIFICATION</scope>
</reference>
<dbReference type="Proteomes" id="UP000694557">
    <property type="component" value="Unassembled WGS sequence"/>
</dbReference>
<name>A0A8C7N6U7_ONCKI</name>
<sequence length="142" mass="16332">MALQKVWTSKSVLNRCLQEMVAQSHFLRVSSLHTTTTQHNSNKTSIVRSSRQKYERLYPLLLVQPDGSTINIRYKEPKRILMVSILELKTKIGLSVFAVFGYSGILHLNANQIVRLIVRIWYCIPSSDACGHQYTLRGRKEN</sequence>
<dbReference type="InterPro" id="IPR044884">
    <property type="entry name" value="Ribosomal_mL55_sf"/>
</dbReference>
<dbReference type="PANTHER" id="PTHR34095:SF1">
    <property type="entry name" value="LARGE RIBOSOMAL SUBUNIT PROTEIN ML55"/>
    <property type="match status" value="1"/>
</dbReference>